<dbReference type="InterPro" id="IPR018061">
    <property type="entry name" value="Retropepsins"/>
</dbReference>
<evidence type="ECO:0000256" key="6">
    <source>
        <dbReference type="ARBA" id="ARBA00022918"/>
    </source>
</evidence>
<evidence type="ECO:0000313" key="11">
    <source>
        <dbReference type="EMBL" id="RDY06063.1"/>
    </source>
</evidence>
<evidence type="ECO:0008006" key="13">
    <source>
        <dbReference type="Google" id="ProtNLM"/>
    </source>
</evidence>
<evidence type="ECO:0000256" key="1">
    <source>
        <dbReference type="ARBA" id="ARBA00022679"/>
    </source>
</evidence>
<feature type="compositionally biased region" description="Polar residues" evidence="8">
    <location>
        <begin position="501"/>
        <end position="511"/>
    </location>
</feature>
<evidence type="ECO:0000256" key="3">
    <source>
        <dbReference type="ARBA" id="ARBA00022722"/>
    </source>
</evidence>
<evidence type="ECO:0000256" key="2">
    <source>
        <dbReference type="ARBA" id="ARBA00022695"/>
    </source>
</evidence>
<keyword evidence="1" id="KW-0808">Transferase</keyword>
<dbReference type="Pfam" id="PF17917">
    <property type="entry name" value="RT_RNaseH"/>
    <property type="match status" value="1"/>
</dbReference>
<name>A0A371HTF0_MUCPR</name>
<feature type="compositionally biased region" description="Low complexity" evidence="8">
    <location>
        <begin position="487"/>
        <end position="498"/>
    </location>
</feature>
<dbReference type="Proteomes" id="UP000257109">
    <property type="component" value="Unassembled WGS sequence"/>
</dbReference>
<dbReference type="GO" id="GO:0016787">
    <property type="term" value="F:hydrolase activity"/>
    <property type="evidence" value="ECO:0007669"/>
    <property type="project" value="UniProtKB-KW"/>
</dbReference>
<dbReference type="EMBL" id="QJKJ01001758">
    <property type="protein sequence ID" value="RDY06063.1"/>
    <property type="molecule type" value="Genomic_DNA"/>
</dbReference>
<evidence type="ECO:0000256" key="8">
    <source>
        <dbReference type="SAM" id="MobiDB-lite"/>
    </source>
</evidence>
<dbReference type="PANTHER" id="PTHR48434:SF1">
    <property type="entry name" value="(RAPE) HYPOTHETICAL PROTEIN"/>
    <property type="match status" value="1"/>
</dbReference>
<dbReference type="OrthoDB" id="1748810at2759"/>
<dbReference type="Pfam" id="PF00077">
    <property type="entry name" value="RVP"/>
    <property type="match status" value="1"/>
</dbReference>
<feature type="coiled-coil region" evidence="7">
    <location>
        <begin position="88"/>
        <end position="122"/>
    </location>
</feature>
<dbReference type="Gene3D" id="3.10.10.10">
    <property type="entry name" value="HIV Type 1 Reverse Transcriptase, subunit A, domain 1"/>
    <property type="match status" value="1"/>
</dbReference>
<comment type="caution">
    <text evidence="11">The sequence shown here is derived from an EMBL/GenBank/DDBJ whole genome shotgun (WGS) entry which is preliminary data.</text>
</comment>
<dbReference type="InterPro" id="IPR021109">
    <property type="entry name" value="Peptidase_aspartic_dom_sf"/>
</dbReference>
<evidence type="ECO:0000259" key="10">
    <source>
        <dbReference type="Pfam" id="PF17917"/>
    </source>
</evidence>
<feature type="non-terminal residue" evidence="11">
    <location>
        <position position="1"/>
    </location>
</feature>
<dbReference type="InterPro" id="IPR041373">
    <property type="entry name" value="RT_RNaseH"/>
</dbReference>
<evidence type="ECO:0000256" key="4">
    <source>
        <dbReference type="ARBA" id="ARBA00022759"/>
    </source>
</evidence>
<sequence>MKKKKKKSEEDNEYCLGAGLCSCNDCKTINVLTRDQTSSLIKIIEKLEESPLKNEFIEQLNDIIIKDEKSKRESSHVSMKEIMNRFTDNNQTVTIKDLQEEIKILKQEIQELRENDISLEYRILQLEGEDMINKQKGKEKINEEEKDKIEHQGNPYISILSLITTHKWNTKITLILGSEKFTMIALIDSGADINCIQEGLIPTKYYEKTLEGVTSANGSRMHIQYKLPNAKICKNQICFNTAFVLVKNINTPMILGTLIKFKRIEEQLKTSKIQEIIKKYENKIIKEICETNPTAFWHRKKYEVSLPYIENFDENKIPTKARPIQMNKEYLDYCKKEIQEYLEKKLIRPSKSPWSCTGFYVMKASEVERGAPRLVINYKPLNKIGLKEQVVKYHSGIWHPSQQKYSTVKKEILSIVLCVQKFQDDVFNKKFLIRTDCKAAPSVLTKDVQNLMASIIIIKDAPLGSDKQEGKIQYGPLLGSNKIEISSSSTSTGPTIPSLRPTLQNPTKPQHSLAQILKNPIPRPTNPLVSYSNRFTPLYFNTIAQPKSHLITSILEPSNDTYIEKPELLPIMTLEPYMIKENLKDLIAHIFPKSFHYLSNDFSKSQRFYEFILVDTDSAEITHNKDDQGNILFSKMKIMNILSPQDWDQSLFDSKSFSRSFNPTRCLVQHSLLYHFGPLPEIFPQQVTEVYNYFKESSTFVPRYRIISFVASQSITWILAWDYMIISQYESEIIDMKMLTRKIKVKWWRKFNIELISKAKISELLNNNKTKKLLPPKA</sequence>
<keyword evidence="5" id="KW-0378">Hydrolase</keyword>
<reference evidence="11" key="1">
    <citation type="submission" date="2018-05" db="EMBL/GenBank/DDBJ databases">
        <title>Draft genome of Mucuna pruriens seed.</title>
        <authorList>
            <person name="Nnadi N.E."/>
            <person name="Vos R."/>
            <person name="Hasami M.H."/>
            <person name="Devisetty U.K."/>
            <person name="Aguiy J.C."/>
        </authorList>
    </citation>
    <scope>NUCLEOTIDE SEQUENCE [LARGE SCALE GENOMIC DNA]</scope>
    <source>
        <strain evidence="11">JCA_2017</strain>
    </source>
</reference>
<dbReference type="GO" id="GO:0003964">
    <property type="term" value="F:RNA-directed DNA polymerase activity"/>
    <property type="evidence" value="ECO:0007669"/>
    <property type="project" value="UniProtKB-KW"/>
</dbReference>
<dbReference type="InterPro" id="IPR043502">
    <property type="entry name" value="DNA/RNA_pol_sf"/>
</dbReference>
<dbReference type="PANTHER" id="PTHR48434">
    <property type="entry name" value="(RAPE) HYPOTHETICAL PROTEIN"/>
    <property type="match status" value="1"/>
</dbReference>
<keyword evidence="2" id="KW-0548">Nucleotidyltransferase</keyword>
<keyword evidence="3" id="KW-0540">Nuclease</keyword>
<evidence type="ECO:0000256" key="5">
    <source>
        <dbReference type="ARBA" id="ARBA00022801"/>
    </source>
</evidence>
<feature type="domain" description="Reverse transcriptase RNase H-like" evidence="10">
    <location>
        <begin position="387"/>
        <end position="448"/>
    </location>
</feature>
<organism evidence="11 12">
    <name type="scientific">Mucuna pruriens</name>
    <name type="common">Velvet bean</name>
    <name type="synonym">Dolichos pruriens</name>
    <dbReference type="NCBI Taxonomy" id="157652"/>
    <lineage>
        <taxon>Eukaryota</taxon>
        <taxon>Viridiplantae</taxon>
        <taxon>Streptophyta</taxon>
        <taxon>Embryophyta</taxon>
        <taxon>Tracheophyta</taxon>
        <taxon>Spermatophyta</taxon>
        <taxon>Magnoliopsida</taxon>
        <taxon>eudicotyledons</taxon>
        <taxon>Gunneridae</taxon>
        <taxon>Pentapetalae</taxon>
        <taxon>rosids</taxon>
        <taxon>fabids</taxon>
        <taxon>Fabales</taxon>
        <taxon>Fabaceae</taxon>
        <taxon>Papilionoideae</taxon>
        <taxon>50 kb inversion clade</taxon>
        <taxon>NPAAA clade</taxon>
        <taxon>indigoferoid/millettioid clade</taxon>
        <taxon>Phaseoleae</taxon>
        <taxon>Mucuna</taxon>
    </lineage>
</organism>
<gene>
    <name evidence="11" type="ORF">CR513_10017</name>
</gene>
<feature type="region of interest" description="Disordered" evidence="8">
    <location>
        <begin position="487"/>
        <end position="511"/>
    </location>
</feature>
<keyword evidence="7" id="KW-0175">Coiled coil</keyword>
<dbReference type="CDD" id="cd00303">
    <property type="entry name" value="retropepsin_like"/>
    <property type="match status" value="1"/>
</dbReference>
<accession>A0A371HTF0</accession>
<evidence type="ECO:0000313" key="12">
    <source>
        <dbReference type="Proteomes" id="UP000257109"/>
    </source>
</evidence>
<keyword evidence="6" id="KW-0695">RNA-directed DNA polymerase</keyword>
<dbReference type="AlphaFoldDB" id="A0A371HTF0"/>
<keyword evidence="4" id="KW-0255">Endonuclease</keyword>
<proteinExistence type="predicted"/>
<dbReference type="SUPFAM" id="SSF50630">
    <property type="entry name" value="Acid proteases"/>
    <property type="match status" value="1"/>
</dbReference>
<dbReference type="GO" id="GO:0004519">
    <property type="term" value="F:endonuclease activity"/>
    <property type="evidence" value="ECO:0007669"/>
    <property type="project" value="UniProtKB-KW"/>
</dbReference>
<keyword evidence="12" id="KW-1185">Reference proteome</keyword>
<evidence type="ECO:0000256" key="7">
    <source>
        <dbReference type="SAM" id="Coils"/>
    </source>
</evidence>
<dbReference type="SUPFAM" id="SSF56672">
    <property type="entry name" value="DNA/RNA polymerases"/>
    <property type="match status" value="1"/>
</dbReference>
<evidence type="ECO:0000259" key="9">
    <source>
        <dbReference type="Pfam" id="PF00077"/>
    </source>
</evidence>
<feature type="domain" description="Retropepsins" evidence="9">
    <location>
        <begin position="172"/>
        <end position="254"/>
    </location>
</feature>
<protein>
    <recommendedName>
        <fullName evidence="13">Enzymatic polyprotein</fullName>
    </recommendedName>
</protein>